<evidence type="ECO:0000256" key="3">
    <source>
        <dbReference type="ARBA" id="ARBA00022568"/>
    </source>
</evidence>
<evidence type="ECO:0000313" key="18">
    <source>
        <dbReference type="EMBL" id="GFS51972.1"/>
    </source>
</evidence>
<protein>
    <submittedName>
        <fullName evidence="18">Stromal interaction molecule 2</fullName>
    </submittedName>
</protein>
<dbReference type="OrthoDB" id="6433193at2759"/>
<keyword evidence="6" id="KW-0732">Signal</keyword>
<feature type="coiled-coil region" evidence="14">
    <location>
        <begin position="301"/>
        <end position="372"/>
    </location>
</feature>
<evidence type="ECO:0000256" key="15">
    <source>
        <dbReference type="SAM" id="MobiDB-lite"/>
    </source>
</evidence>
<feature type="region of interest" description="Disordered" evidence="15">
    <location>
        <begin position="586"/>
        <end position="615"/>
    </location>
</feature>
<keyword evidence="4 16" id="KW-0812">Transmembrane</keyword>
<dbReference type="SUPFAM" id="SSF47769">
    <property type="entry name" value="SAM/Pointed domain"/>
    <property type="match status" value="1"/>
</dbReference>
<evidence type="ECO:0000256" key="9">
    <source>
        <dbReference type="ARBA" id="ARBA00023054"/>
    </source>
</evidence>
<evidence type="ECO:0000256" key="5">
    <source>
        <dbReference type="ARBA" id="ARBA00022723"/>
    </source>
</evidence>
<evidence type="ECO:0000256" key="1">
    <source>
        <dbReference type="ARBA" id="ARBA00022448"/>
    </source>
</evidence>
<dbReference type="GO" id="GO:0005246">
    <property type="term" value="F:calcium channel regulator activity"/>
    <property type="evidence" value="ECO:0007669"/>
    <property type="project" value="InterPro"/>
</dbReference>
<keyword evidence="1" id="KW-0813">Transport</keyword>
<keyword evidence="19" id="KW-1185">Reference proteome</keyword>
<dbReference type="CDD" id="cd11722">
    <property type="entry name" value="SOAR"/>
    <property type="match status" value="1"/>
</dbReference>
<keyword evidence="2" id="KW-0597">Phosphoprotein</keyword>
<dbReference type="Gene3D" id="1.10.287.3550">
    <property type="match status" value="1"/>
</dbReference>
<dbReference type="InterPro" id="IPR013761">
    <property type="entry name" value="SAM/pointed_sf"/>
</dbReference>
<dbReference type="GO" id="GO:0005886">
    <property type="term" value="C:plasma membrane"/>
    <property type="evidence" value="ECO:0007669"/>
    <property type="project" value="TreeGrafter"/>
</dbReference>
<evidence type="ECO:0000256" key="11">
    <source>
        <dbReference type="ARBA" id="ARBA00023136"/>
    </source>
</evidence>
<dbReference type="Gene3D" id="1.20.5.340">
    <property type="match status" value="1"/>
</dbReference>
<dbReference type="EMBL" id="BMAW01045810">
    <property type="protein sequence ID" value="GFS51972.1"/>
    <property type="molecule type" value="Genomic_DNA"/>
</dbReference>
<dbReference type="GO" id="GO:0005783">
    <property type="term" value="C:endoplasmic reticulum"/>
    <property type="evidence" value="ECO:0007669"/>
    <property type="project" value="TreeGrafter"/>
</dbReference>
<dbReference type="Pfam" id="PF16533">
    <property type="entry name" value="SOAR"/>
    <property type="match status" value="1"/>
</dbReference>
<reference evidence="18" key="1">
    <citation type="submission" date="2020-08" db="EMBL/GenBank/DDBJ databases">
        <title>Multicomponent nature underlies the extraordinary mechanical properties of spider dragline silk.</title>
        <authorList>
            <person name="Kono N."/>
            <person name="Nakamura H."/>
            <person name="Mori M."/>
            <person name="Yoshida Y."/>
            <person name="Ohtoshi R."/>
            <person name="Malay A.D."/>
            <person name="Moran D.A.P."/>
            <person name="Tomita M."/>
            <person name="Numata K."/>
            <person name="Arakawa K."/>
        </authorList>
    </citation>
    <scope>NUCLEOTIDE SEQUENCE</scope>
</reference>
<keyword evidence="7" id="KW-0106">Calcium</keyword>
<dbReference type="FunFam" id="1.10.238.180:FF:000001">
    <property type="entry name" value="Stromal interaction molecule 1"/>
    <property type="match status" value="1"/>
</dbReference>
<evidence type="ECO:0000256" key="13">
    <source>
        <dbReference type="ARBA" id="ARBA00046288"/>
    </source>
</evidence>
<dbReference type="PANTHER" id="PTHR15136">
    <property type="entry name" value="STROMAL INTERACTION MOLECULE HOMOLOG"/>
    <property type="match status" value="1"/>
</dbReference>
<dbReference type="Gene3D" id="1.10.238.180">
    <property type="match status" value="1"/>
</dbReference>
<evidence type="ECO:0000313" key="19">
    <source>
        <dbReference type="Proteomes" id="UP000887013"/>
    </source>
</evidence>
<evidence type="ECO:0000256" key="12">
    <source>
        <dbReference type="ARBA" id="ARBA00023180"/>
    </source>
</evidence>
<dbReference type="FunFam" id="1.10.150.50:FF:000009">
    <property type="entry name" value="Stromal interaction molecule 1"/>
    <property type="match status" value="1"/>
</dbReference>
<organism evidence="18 19">
    <name type="scientific">Nephila pilipes</name>
    <name type="common">Giant wood spider</name>
    <name type="synonym">Nephila maculata</name>
    <dbReference type="NCBI Taxonomy" id="299642"/>
    <lineage>
        <taxon>Eukaryota</taxon>
        <taxon>Metazoa</taxon>
        <taxon>Ecdysozoa</taxon>
        <taxon>Arthropoda</taxon>
        <taxon>Chelicerata</taxon>
        <taxon>Arachnida</taxon>
        <taxon>Araneae</taxon>
        <taxon>Araneomorphae</taxon>
        <taxon>Entelegynae</taxon>
        <taxon>Araneoidea</taxon>
        <taxon>Nephilidae</taxon>
        <taxon>Nephila</taxon>
    </lineage>
</organism>
<feature type="domain" description="SAM" evidence="17">
    <location>
        <begin position="120"/>
        <end position="178"/>
    </location>
</feature>
<dbReference type="InterPro" id="IPR057835">
    <property type="entry name" value="EF-hand_STIM1/2"/>
</dbReference>
<comment type="caution">
    <text evidence="18">The sequence shown here is derived from an EMBL/GenBank/DDBJ whole genome shotgun (WGS) entry which is preliminary data.</text>
</comment>
<feature type="compositionally biased region" description="Acidic residues" evidence="15">
    <location>
        <begin position="587"/>
        <end position="599"/>
    </location>
</feature>
<dbReference type="GO" id="GO:0005509">
    <property type="term" value="F:calcium ion binding"/>
    <property type="evidence" value="ECO:0007669"/>
    <property type="project" value="TreeGrafter"/>
</dbReference>
<evidence type="ECO:0000256" key="10">
    <source>
        <dbReference type="ARBA" id="ARBA00023065"/>
    </source>
</evidence>
<keyword evidence="5" id="KW-0479">Metal-binding</keyword>
<dbReference type="Gene3D" id="1.10.150.50">
    <property type="entry name" value="Transcription Factor, Ets-1"/>
    <property type="match status" value="1"/>
</dbReference>
<dbReference type="SMART" id="SM00454">
    <property type="entry name" value="SAM"/>
    <property type="match status" value="1"/>
</dbReference>
<feature type="coiled-coil region" evidence="14">
    <location>
        <begin position="230"/>
        <end position="271"/>
    </location>
</feature>
<dbReference type="GO" id="GO:0051049">
    <property type="term" value="P:regulation of transport"/>
    <property type="evidence" value="ECO:0007669"/>
    <property type="project" value="UniProtKB-ARBA"/>
</dbReference>
<feature type="compositionally biased region" description="Polar residues" evidence="15">
    <location>
        <begin position="525"/>
        <end position="548"/>
    </location>
</feature>
<dbReference type="GO" id="GO:0006874">
    <property type="term" value="P:intracellular calcium ion homeostasis"/>
    <property type="evidence" value="ECO:0007669"/>
    <property type="project" value="TreeGrafter"/>
</dbReference>
<evidence type="ECO:0000256" key="16">
    <source>
        <dbReference type="SAM" id="Phobius"/>
    </source>
</evidence>
<dbReference type="GO" id="GO:0002115">
    <property type="term" value="P:store-operated calcium entry"/>
    <property type="evidence" value="ECO:0007669"/>
    <property type="project" value="TreeGrafter"/>
</dbReference>
<keyword evidence="12" id="KW-0325">Glycoprotein</keyword>
<dbReference type="PANTHER" id="PTHR15136:SF5">
    <property type="entry name" value="STROMAL INTERACTION MOLECULE HOMOLOG"/>
    <property type="match status" value="1"/>
</dbReference>
<keyword evidence="3" id="KW-0109">Calcium transport</keyword>
<dbReference type="InterPro" id="IPR001660">
    <property type="entry name" value="SAM"/>
</dbReference>
<dbReference type="Pfam" id="PF25578">
    <property type="entry name" value="EF-hand_STIM1"/>
    <property type="match status" value="1"/>
</dbReference>
<dbReference type="CDD" id="cd09504">
    <property type="entry name" value="SAM_STIM-1_2-like"/>
    <property type="match status" value="1"/>
</dbReference>
<sequence>MCRVMYLGYRRLKERGGNLCFRINVQIICVVFTVCDWDCAAVLACDDPVGYEAIRSLHRQLDDDANGSIDVAETDEFLRDELQYENGRHKERHKEFHGDDKYINVDELWQAWRVSEVHNWTVDQTVEWLITQVELPQYEHNFRNNGVNGASLPLLAQNTHNFISHNLGIKDSINKQKIALKAMDVVLFGPPKYRNYLKDFFLALSLIIATGGCWFAYVQHKHSQTHMVKMMKDMEALQKAEDSLTDLQKELNKARQEQEIVSIEKQDLERRLQDEISTARQKYLEHSVSEGNSETGDQVRLLELERELQLARNDLREAEKKLEARHWVAPTRLQHWLQLTHELELRNYNSKKTVAEQQLQAAKEGCEKLSKKRATFMGAFRIAHGSSIDDVDDRIVKAKSALFEVTNDLQERMNRWKQIEMLCGVPIILNPGLSCLENMLKPGKGNGTIGSTHSGLNTLSLSSSDTTLREESPPPYVGVVQTSVTSTKTTERLSFKGKRFLIHRDSGISLTPAAHSPAIYAASTSRNGTTSNIPPPTYSKSSPSFTKKASQEGPLTLYGNPPPAAVSRVVYPKECYRPLENVSSFETDNEDFNIQEDDSTERSVTPPSLASCPETQRPVFTVDGNVGECTTQKTKDPELPVQLTAEQSNGKMSDIVRKISASIMSDKKKKPGSLVIEALKKSASSSNIVDSADGGASSESSSSVVSEEKVKKKKFFQTLRHRKPKI</sequence>
<keyword evidence="8 16" id="KW-1133">Transmembrane helix</keyword>
<dbReference type="InterPro" id="IPR032393">
    <property type="entry name" value="SOAR_STIM1/2"/>
</dbReference>
<keyword evidence="9 14" id="KW-0175">Coiled coil</keyword>
<feature type="compositionally biased region" description="Basic residues" evidence="15">
    <location>
        <begin position="711"/>
        <end position="726"/>
    </location>
</feature>
<evidence type="ECO:0000256" key="7">
    <source>
        <dbReference type="ARBA" id="ARBA00022837"/>
    </source>
</evidence>
<keyword evidence="11 16" id="KW-0472">Membrane</keyword>
<accession>A0A8X6MH90</accession>
<proteinExistence type="predicted"/>
<evidence type="ECO:0000256" key="8">
    <source>
        <dbReference type="ARBA" id="ARBA00022989"/>
    </source>
</evidence>
<gene>
    <name evidence="18" type="primary">Stim2</name>
    <name evidence="18" type="ORF">NPIL_497191</name>
</gene>
<evidence type="ECO:0000256" key="6">
    <source>
        <dbReference type="ARBA" id="ARBA00022729"/>
    </source>
</evidence>
<name>A0A8X6MH90_NEPPI</name>
<comment type="subcellular location">
    <subcellularLocation>
        <location evidence="13">Endomembrane system</location>
        <topology evidence="13">Single-pass type I membrane protein</topology>
    </subcellularLocation>
</comment>
<dbReference type="FunFam" id="1.10.287.3550:FF:000002">
    <property type="entry name" value="Stromal interaction molecule homolog"/>
    <property type="match status" value="1"/>
</dbReference>
<dbReference type="Pfam" id="PF07647">
    <property type="entry name" value="SAM_2"/>
    <property type="match status" value="1"/>
</dbReference>
<evidence type="ECO:0000256" key="14">
    <source>
        <dbReference type="SAM" id="Coils"/>
    </source>
</evidence>
<feature type="region of interest" description="Disordered" evidence="15">
    <location>
        <begin position="525"/>
        <end position="560"/>
    </location>
</feature>
<feature type="transmembrane region" description="Helical" evidence="16">
    <location>
        <begin position="200"/>
        <end position="217"/>
    </location>
</feature>
<evidence type="ECO:0000259" key="17">
    <source>
        <dbReference type="PROSITE" id="PS50105"/>
    </source>
</evidence>
<dbReference type="InterPro" id="IPR037608">
    <property type="entry name" value="STIM1/2"/>
</dbReference>
<evidence type="ECO:0000256" key="4">
    <source>
        <dbReference type="ARBA" id="ARBA00022692"/>
    </source>
</evidence>
<dbReference type="Proteomes" id="UP000887013">
    <property type="component" value="Unassembled WGS sequence"/>
</dbReference>
<keyword evidence="10" id="KW-0406">Ion transport</keyword>
<feature type="region of interest" description="Disordered" evidence="15">
    <location>
        <begin position="682"/>
        <end position="726"/>
    </location>
</feature>
<dbReference type="PROSITE" id="PS50105">
    <property type="entry name" value="SAM_DOMAIN"/>
    <property type="match status" value="1"/>
</dbReference>
<evidence type="ECO:0000256" key="2">
    <source>
        <dbReference type="ARBA" id="ARBA00022553"/>
    </source>
</evidence>
<dbReference type="AlphaFoldDB" id="A0A8X6MH90"/>